<evidence type="ECO:0000313" key="1">
    <source>
        <dbReference type="Proteomes" id="UP000095282"/>
    </source>
</evidence>
<name>A0A1I7T3N8_9PELO</name>
<keyword evidence="1" id="KW-1185">Reference proteome</keyword>
<organism evidence="1 2">
    <name type="scientific">Caenorhabditis tropicalis</name>
    <dbReference type="NCBI Taxonomy" id="1561998"/>
    <lineage>
        <taxon>Eukaryota</taxon>
        <taxon>Metazoa</taxon>
        <taxon>Ecdysozoa</taxon>
        <taxon>Nematoda</taxon>
        <taxon>Chromadorea</taxon>
        <taxon>Rhabditida</taxon>
        <taxon>Rhabditina</taxon>
        <taxon>Rhabditomorpha</taxon>
        <taxon>Rhabditoidea</taxon>
        <taxon>Rhabditidae</taxon>
        <taxon>Peloderinae</taxon>
        <taxon>Caenorhabditis</taxon>
    </lineage>
</organism>
<proteinExistence type="predicted"/>
<dbReference type="Proteomes" id="UP000095282">
    <property type="component" value="Unplaced"/>
</dbReference>
<sequence>MTEEIQEKILFEGLTVLKTLRSVTRVRLLANHQKKLVLFVLLETNNIKIYVLTPNENCLFANRSQLKKGYRILEILQKKKDLKEEAEDQDEIRKLDEELARNGVYYEKGEAHIDGLL</sequence>
<evidence type="ECO:0000313" key="2">
    <source>
        <dbReference type="WBParaSite" id="Csp11.Scaffold492.g2106.t1"/>
    </source>
</evidence>
<reference evidence="2" key="1">
    <citation type="submission" date="2016-11" db="UniProtKB">
        <authorList>
            <consortium name="WormBaseParasite"/>
        </authorList>
    </citation>
    <scope>IDENTIFICATION</scope>
</reference>
<accession>A0A1I7T3N8</accession>
<dbReference type="WBParaSite" id="Csp11.Scaffold492.g2106.t1">
    <property type="protein sequence ID" value="Csp11.Scaffold492.g2106.t1"/>
    <property type="gene ID" value="Csp11.Scaffold492.g2106"/>
</dbReference>
<dbReference type="AlphaFoldDB" id="A0A1I7T3N8"/>
<protein>
    <submittedName>
        <fullName evidence="2">Flagellar biosynthesis protein FliZ</fullName>
    </submittedName>
</protein>